<dbReference type="Proteomes" id="UP000608071">
    <property type="component" value="Unassembled WGS sequence"/>
</dbReference>
<feature type="signal peptide" evidence="2">
    <location>
        <begin position="1"/>
        <end position="29"/>
    </location>
</feature>
<protein>
    <submittedName>
        <fullName evidence="3">DUF4247 domain-containing protein</fullName>
    </submittedName>
</protein>
<proteinExistence type="predicted"/>
<dbReference type="PROSITE" id="PS51257">
    <property type="entry name" value="PROKAR_LIPOPROTEIN"/>
    <property type="match status" value="1"/>
</dbReference>
<feature type="compositionally biased region" description="Low complexity" evidence="1">
    <location>
        <begin position="221"/>
        <end position="231"/>
    </location>
</feature>
<comment type="caution">
    <text evidence="3">The sequence shown here is derived from an EMBL/GenBank/DDBJ whole genome shotgun (WGS) entry which is preliminary data.</text>
</comment>
<evidence type="ECO:0000256" key="1">
    <source>
        <dbReference type="SAM" id="MobiDB-lite"/>
    </source>
</evidence>
<reference evidence="3 4" key="1">
    <citation type="submission" date="2020-08" db="EMBL/GenBank/DDBJ databases">
        <title>A Genomic Blueprint of the Chicken Gut Microbiome.</title>
        <authorList>
            <person name="Gilroy R."/>
            <person name="Ravi A."/>
            <person name="Getino M."/>
            <person name="Pursley I."/>
            <person name="Horton D.L."/>
            <person name="Alikhan N.-F."/>
            <person name="Baker D."/>
            <person name="Gharbi K."/>
            <person name="Hall N."/>
            <person name="Watson M."/>
            <person name="Adriaenssens E.M."/>
            <person name="Foster-Nyarko E."/>
            <person name="Jarju S."/>
            <person name="Secka A."/>
            <person name="Antonio M."/>
            <person name="Oren A."/>
            <person name="Chaudhuri R."/>
            <person name="La Ragione R.M."/>
            <person name="Hildebrand F."/>
            <person name="Pallen M.J."/>
        </authorList>
    </citation>
    <scope>NUCLEOTIDE SEQUENCE [LARGE SCALE GENOMIC DNA]</scope>
    <source>
        <strain evidence="3 4">Sa2BVA9</strain>
    </source>
</reference>
<evidence type="ECO:0000313" key="4">
    <source>
        <dbReference type="Proteomes" id="UP000608071"/>
    </source>
</evidence>
<feature type="compositionally biased region" description="Polar residues" evidence="1">
    <location>
        <begin position="145"/>
        <end position="162"/>
    </location>
</feature>
<evidence type="ECO:0000313" key="3">
    <source>
        <dbReference type="EMBL" id="MBD7968221.1"/>
    </source>
</evidence>
<sequence>MNKRFWHILKITLVLSLFVSLLSGCGAPAVKDTYPLESVNSSGNSTSYVYRAENLTVPEVADELMEDRTPDEVSPVDTERMFLVYPNELYHLQQDPDQPEDTLIEVDSKEYVQRNYSSSFLQGYITASILDSIFDVMRGSGNYRGYTSSKTYTPTQGQYRTATDNDKKIAPPLTTKRSGSIIRRGLGESANTKKSDNGSILNRDTSSSSSSTKGKIERGKSSGSSIFSSPKKSSRPKTKIGSGRISRRR</sequence>
<accession>A0ABR8SXH6</accession>
<feature type="chain" id="PRO_5047328227" evidence="2">
    <location>
        <begin position="30"/>
        <end position="249"/>
    </location>
</feature>
<feature type="region of interest" description="Disordered" evidence="1">
    <location>
        <begin position="144"/>
        <end position="249"/>
    </location>
</feature>
<keyword evidence="4" id="KW-1185">Reference proteome</keyword>
<organism evidence="3 4">
    <name type="scientific">Paenibacillus gallinarum</name>
    <dbReference type="NCBI Taxonomy" id="2762232"/>
    <lineage>
        <taxon>Bacteria</taxon>
        <taxon>Bacillati</taxon>
        <taxon>Bacillota</taxon>
        <taxon>Bacilli</taxon>
        <taxon>Bacillales</taxon>
        <taxon>Paenibacillaceae</taxon>
        <taxon>Paenibacillus</taxon>
    </lineage>
</organism>
<dbReference type="EMBL" id="JACSQL010000002">
    <property type="protein sequence ID" value="MBD7968221.1"/>
    <property type="molecule type" value="Genomic_DNA"/>
</dbReference>
<name>A0ABR8SXH6_9BACL</name>
<keyword evidence="2" id="KW-0732">Signal</keyword>
<gene>
    <name evidence="3" type="ORF">H9647_09105</name>
</gene>
<evidence type="ECO:0000256" key="2">
    <source>
        <dbReference type="SAM" id="SignalP"/>
    </source>
</evidence>
<dbReference type="Pfam" id="PF14042">
    <property type="entry name" value="DUF4247"/>
    <property type="match status" value="1"/>
</dbReference>
<dbReference type="RefSeq" id="WP_191799404.1">
    <property type="nucleotide sequence ID" value="NZ_JACSQL010000002.1"/>
</dbReference>
<dbReference type="InterPro" id="IPR025341">
    <property type="entry name" value="DUF4247"/>
</dbReference>